<evidence type="ECO:0000313" key="1">
    <source>
        <dbReference type="EMBL" id="GIY90063.1"/>
    </source>
</evidence>
<reference evidence="1 2" key="1">
    <citation type="submission" date="2021-06" db="EMBL/GenBank/DDBJ databases">
        <title>Caerostris extrusa draft genome.</title>
        <authorList>
            <person name="Kono N."/>
            <person name="Arakawa K."/>
        </authorList>
    </citation>
    <scope>NUCLEOTIDE SEQUENCE [LARGE SCALE GENOMIC DNA]</scope>
</reference>
<accession>A0AAV4X8F0</accession>
<evidence type="ECO:0000313" key="2">
    <source>
        <dbReference type="Proteomes" id="UP001054945"/>
    </source>
</evidence>
<organism evidence="1 2">
    <name type="scientific">Caerostris extrusa</name>
    <name type="common">Bark spider</name>
    <name type="synonym">Caerostris bankana</name>
    <dbReference type="NCBI Taxonomy" id="172846"/>
    <lineage>
        <taxon>Eukaryota</taxon>
        <taxon>Metazoa</taxon>
        <taxon>Ecdysozoa</taxon>
        <taxon>Arthropoda</taxon>
        <taxon>Chelicerata</taxon>
        <taxon>Arachnida</taxon>
        <taxon>Araneae</taxon>
        <taxon>Araneomorphae</taxon>
        <taxon>Entelegynae</taxon>
        <taxon>Araneoidea</taxon>
        <taxon>Araneidae</taxon>
        <taxon>Caerostris</taxon>
    </lineage>
</organism>
<keyword evidence="2" id="KW-1185">Reference proteome</keyword>
<dbReference type="AlphaFoldDB" id="A0AAV4X8F0"/>
<dbReference type="Proteomes" id="UP001054945">
    <property type="component" value="Unassembled WGS sequence"/>
</dbReference>
<name>A0AAV4X8F0_CAEEX</name>
<proteinExistence type="predicted"/>
<comment type="caution">
    <text evidence="1">The sequence shown here is derived from an EMBL/GenBank/DDBJ whole genome shotgun (WGS) entry which is preliminary data.</text>
</comment>
<sequence>MEDKKISSFIFRTVCVSVSRTSLQRGLLTESEGNLKPFFQHRSFSLELVKKKLIPWNHTLRVKWMTQHESKAGVHAHMKKNPQNLKLLKRLSGRSGFEFGQSFTSADTGTREKNVWNFKNIYKENPVRD</sequence>
<gene>
    <name evidence="1" type="ORF">CEXT_477471</name>
</gene>
<protein>
    <submittedName>
        <fullName evidence="1">Uncharacterized protein</fullName>
    </submittedName>
</protein>
<dbReference type="EMBL" id="BPLR01017285">
    <property type="protein sequence ID" value="GIY90063.1"/>
    <property type="molecule type" value="Genomic_DNA"/>
</dbReference>